<keyword evidence="2" id="KW-1185">Reference proteome</keyword>
<accession>A0A244CUX0</accession>
<proteinExistence type="predicted"/>
<dbReference type="Proteomes" id="UP000194841">
    <property type="component" value="Unassembled WGS sequence"/>
</dbReference>
<dbReference type="EMBL" id="MWPV01000001">
    <property type="protein sequence ID" value="OUL59059.1"/>
    <property type="molecule type" value="Genomic_DNA"/>
</dbReference>
<gene>
    <name evidence="1" type="ORF">B1199_01895</name>
</gene>
<sequence>MQLNRKTFLIIDHIPAVTRRFTMSLTNTNSKLVVAGNNTRHLLRMMYDHLIEDYTYCDFNSEISVAELKQYVSTYHHIDGLYLFADYYQQQPNETKQLITSLHKQVFLIKSDLSQQIFTCEALNQTQSHITFIDQLGELSKLFQIEPTKLVR</sequence>
<protein>
    <submittedName>
        <fullName evidence="1">Uncharacterized protein</fullName>
    </submittedName>
</protein>
<organism evidence="1 2">
    <name type="scientific">Pseudoalteromonas ulvae</name>
    <dbReference type="NCBI Taxonomy" id="107327"/>
    <lineage>
        <taxon>Bacteria</taxon>
        <taxon>Pseudomonadati</taxon>
        <taxon>Pseudomonadota</taxon>
        <taxon>Gammaproteobacteria</taxon>
        <taxon>Alteromonadales</taxon>
        <taxon>Pseudoalteromonadaceae</taxon>
        <taxon>Pseudoalteromonas</taxon>
    </lineage>
</organism>
<dbReference type="RefSeq" id="WP_086742451.1">
    <property type="nucleotide sequence ID" value="NZ_MWPV01000001.1"/>
</dbReference>
<dbReference type="AlphaFoldDB" id="A0A244CUX0"/>
<evidence type="ECO:0000313" key="2">
    <source>
        <dbReference type="Proteomes" id="UP000194841"/>
    </source>
</evidence>
<reference evidence="1 2" key="1">
    <citation type="submission" date="2017-02" db="EMBL/GenBank/DDBJ databases">
        <title>Pseudoalteromonas ulvae TC14 Genome.</title>
        <authorList>
            <person name="Molmeret M."/>
        </authorList>
    </citation>
    <scope>NUCLEOTIDE SEQUENCE [LARGE SCALE GENOMIC DNA]</scope>
    <source>
        <strain evidence="1">TC14</strain>
    </source>
</reference>
<dbReference type="OrthoDB" id="6301382at2"/>
<comment type="caution">
    <text evidence="1">The sequence shown here is derived from an EMBL/GenBank/DDBJ whole genome shotgun (WGS) entry which is preliminary data.</text>
</comment>
<evidence type="ECO:0000313" key="1">
    <source>
        <dbReference type="EMBL" id="OUL59059.1"/>
    </source>
</evidence>
<name>A0A244CUX0_PSEDV</name>